<reference evidence="9 10" key="1">
    <citation type="submission" date="2014-08" db="EMBL/GenBank/DDBJ databases">
        <title>Genomic and Phenotypic Diversity of Colwellia psychrerythraea strains from Disparate Marine Basins.</title>
        <authorList>
            <person name="Techtmann S.M."/>
            <person name="Stelling S.C."/>
            <person name="Utturkar S.M."/>
            <person name="Alshibli N."/>
            <person name="Harris A."/>
            <person name="Brown S.D."/>
            <person name="Hazen T.C."/>
        </authorList>
    </citation>
    <scope>NUCLEOTIDE SEQUENCE [LARGE SCALE GENOMIC DNA]</scope>
    <source>
        <strain evidence="9 10">ND2E</strain>
    </source>
</reference>
<comment type="caution">
    <text evidence="9">The sequence shown here is derived from an EMBL/GenBank/DDBJ whole genome shotgun (WGS) entry which is preliminary data.</text>
</comment>
<evidence type="ECO:0000313" key="10">
    <source>
        <dbReference type="Proteomes" id="UP000029843"/>
    </source>
</evidence>
<dbReference type="InterPro" id="IPR004089">
    <property type="entry name" value="MCPsignal_dom"/>
</dbReference>
<protein>
    <submittedName>
        <fullName evidence="9">Methyl-accepting chemotaxis sensory transducer</fullName>
    </submittedName>
</protein>
<accession>A0A099KR59</accession>
<feature type="transmembrane region" description="Helical" evidence="6">
    <location>
        <begin position="211"/>
        <end position="233"/>
    </location>
</feature>
<dbReference type="AlphaFoldDB" id="A0A099KR59"/>
<keyword evidence="5" id="KW-0175">Coiled coil</keyword>
<proteinExistence type="inferred from homology"/>
<keyword evidence="6" id="KW-1133">Transmembrane helix</keyword>
<dbReference type="InterPro" id="IPR003660">
    <property type="entry name" value="HAMP_dom"/>
</dbReference>
<evidence type="ECO:0000256" key="5">
    <source>
        <dbReference type="SAM" id="Coils"/>
    </source>
</evidence>
<dbReference type="PROSITE" id="PS50885">
    <property type="entry name" value="HAMP"/>
    <property type="match status" value="1"/>
</dbReference>
<keyword evidence="6" id="KW-0812">Transmembrane</keyword>
<dbReference type="SUPFAM" id="SSF58104">
    <property type="entry name" value="Methyl-accepting chemotaxis protein (MCP) signaling domain"/>
    <property type="match status" value="1"/>
</dbReference>
<name>A0A099KR59_COLPS</name>
<gene>
    <name evidence="9" type="ORF">ND2E_2710</name>
</gene>
<comment type="subcellular location">
    <subcellularLocation>
        <location evidence="1">Membrane</location>
    </subcellularLocation>
</comment>
<dbReference type="GO" id="GO:0006935">
    <property type="term" value="P:chemotaxis"/>
    <property type="evidence" value="ECO:0007669"/>
    <property type="project" value="UniProtKB-ARBA"/>
</dbReference>
<dbReference type="PATRIC" id="fig|28229.4.peg.1749"/>
<dbReference type="PROSITE" id="PS50111">
    <property type="entry name" value="CHEMOTAXIS_TRANSDUC_2"/>
    <property type="match status" value="1"/>
</dbReference>
<dbReference type="OrthoDB" id="2489132at2"/>
<evidence type="ECO:0000256" key="2">
    <source>
        <dbReference type="ARBA" id="ARBA00023224"/>
    </source>
</evidence>
<organism evidence="9 10">
    <name type="scientific">Colwellia psychrerythraea</name>
    <name type="common">Vibrio psychroerythus</name>
    <dbReference type="NCBI Taxonomy" id="28229"/>
    <lineage>
        <taxon>Bacteria</taxon>
        <taxon>Pseudomonadati</taxon>
        <taxon>Pseudomonadota</taxon>
        <taxon>Gammaproteobacteria</taxon>
        <taxon>Alteromonadales</taxon>
        <taxon>Colwelliaceae</taxon>
        <taxon>Colwellia</taxon>
    </lineage>
</organism>
<dbReference type="SMART" id="SM00304">
    <property type="entry name" value="HAMP"/>
    <property type="match status" value="1"/>
</dbReference>
<evidence type="ECO:0000256" key="1">
    <source>
        <dbReference type="ARBA" id="ARBA00004370"/>
    </source>
</evidence>
<dbReference type="GO" id="GO:0007165">
    <property type="term" value="P:signal transduction"/>
    <property type="evidence" value="ECO:0007669"/>
    <property type="project" value="UniProtKB-KW"/>
</dbReference>
<dbReference type="RefSeq" id="WP_033093442.1">
    <property type="nucleotide sequence ID" value="NZ_JQED01000015.1"/>
</dbReference>
<sequence length="568" mass="63075">MTIKVRLTAILIVMIILLATAITSQKIATNKNKHQTLSSDTRYLSYLIADEFRQSSIDLTRLCRLFVATGEQKYWDAYWHIVNWRNGKVERPHNVDKNLYPDQRIKQSTIMKELNFSENEFSLLQKANSYSNTLIATEEQAMQTIKNGKVAQGPFQISPNESINDFALRLVFSDAYQQDVKKIMTPVNQFFNDLDKRTADDLLRSQHEADFWLSNSLIVQVIVAIILLSLMFFMKITLFKPLEHVINAMNNIGGGDGDLSQRLHEHGQDELSSLGKGFNLFASYIQTVVIELRSSIGEISSSSAQLNTTANLTEQSVTEQKVGIEQVLIAIEEMIPAVQEVSVNASQGLEQVQLSDEAARKGLQVVDEANNNINLLEVDIDNASEVINKLAQDTNNIGSVLDVIRGIAEQTNLLALNAAIEAARAGEQGRGFAVVADEVRTLAKRTQDSTSEIQQMIEKLQVGAKDAVNVIVQSKNRTIDCVENTGQAAHSLSKISSSVGEITGVNSQIASATEELNASIEEIRRTVDNINQHVELTAKGSQETANKSDYTTQLTSQMQLLIERFKTE</sequence>
<dbReference type="EMBL" id="JQED01000015">
    <property type="protein sequence ID" value="KGJ93244.1"/>
    <property type="molecule type" value="Genomic_DNA"/>
</dbReference>
<dbReference type="Pfam" id="PF00672">
    <property type="entry name" value="HAMP"/>
    <property type="match status" value="1"/>
</dbReference>
<dbReference type="Proteomes" id="UP000029843">
    <property type="component" value="Unassembled WGS sequence"/>
</dbReference>
<evidence type="ECO:0000256" key="6">
    <source>
        <dbReference type="SAM" id="Phobius"/>
    </source>
</evidence>
<dbReference type="SMART" id="SM00283">
    <property type="entry name" value="MA"/>
    <property type="match status" value="1"/>
</dbReference>
<dbReference type="CDD" id="cd11386">
    <property type="entry name" value="MCP_signal"/>
    <property type="match status" value="1"/>
</dbReference>
<feature type="domain" description="HAMP" evidence="8">
    <location>
        <begin position="236"/>
        <end position="290"/>
    </location>
</feature>
<feature type="domain" description="Methyl-accepting transducer" evidence="7">
    <location>
        <begin position="295"/>
        <end position="531"/>
    </location>
</feature>
<evidence type="ECO:0000256" key="4">
    <source>
        <dbReference type="PROSITE-ProRule" id="PRU00284"/>
    </source>
</evidence>
<dbReference type="Pfam" id="PF00015">
    <property type="entry name" value="MCPsignal"/>
    <property type="match status" value="1"/>
</dbReference>
<evidence type="ECO:0000256" key="3">
    <source>
        <dbReference type="ARBA" id="ARBA00029447"/>
    </source>
</evidence>
<evidence type="ECO:0000259" key="7">
    <source>
        <dbReference type="PROSITE" id="PS50111"/>
    </source>
</evidence>
<dbReference type="Gene3D" id="1.10.287.950">
    <property type="entry name" value="Methyl-accepting chemotaxis protein"/>
    <property type="match status" value="1"/>
</dbReference>
<dbReference type="PANTHER" id="PTHR32089:SF120">
    <property type="entry name" value="METHYL-ACCEPTING CHEMOTAXIS PROTEIN TLPQ"/>
    <property type="match status" value="1"/>
</dbReference>
<keyword evidence="6" id="KW-0472">Membrane</keyword>
<evidence type="ECO:0000313" key="9">
    <source>
        <dbReference type="EMBL" id="KGJ93244.1"/>
    </source>
</evidence>
<evidence type="ECO:0000259" key="8">
    <source>
        <dbReference type="PROSITE" id="PS50885"/>
    </source>
</evidence>
<dbReference type="PANTHER" id="PTHR32089">
    <property type="entry name" value="METHYL-ACCEPTING CHEMOTAXIS PROTEIN MCPB"/>
    <property type="match status" value="1"/>
</dbReference>
<comment type="similarity">
    <text evidence="3">Belongs to the methyl-accepting chemotaxis (MCP) protein family.</text>
</comment>
<keyword evidence="2 4" id="KW-0807">Transducer</keyword>
<dbReference type="GO" id="GO:0016020">
    <property type="term" value="C:membrane"/>
    <property type="evidence" value="ECO:0007669"/>
    <property type="project" value="UniProtKB-SubCell"/>
</dbReference>
<dbReference type="CDD" id="cd06225">
    <property type="entry name" value="HAMP"/>
    <property type="match status" value="1"/>
</dbReference>
<feature type="coiled-coil region" evidence="5">
    <location>
        <begin position="366"/>
        <end position="393"/>
    </location>
</feature>
<dbReference type="FunFam" id="1.10.287.950:FF:000001">
    <property type="entry name" value="Methyl-accepting chemotaxis sensory transducer"/>
    <property type="match status" value="1"/>
</dbReference>